<proteinExistence type="predicted"/>
<dbReference type="EMBL" id="AUXT01000188">
    <property type="protein sequence ID" value="KZN44682.1"/>
    <property type="molecule type" value="Genomic_DNA"/>
</dbReference>
<gene>
    <name evidence="1" type="ORF">N482_15945</name>
</gene>
<organism evidence="1 2">
    <name type="scientific">Pseudoalteromonas luteoviolacea NCIMB 1942</name>
    <dbReference type="NCBI Taxonomy" id="1365253"/>
    <lineage>
        <taxon>Bacteria</taxon>
        <taxon>Pseudomonadati</taxon>
        <taxon>Pseudomonadota</taxon>
        <taxon>Gammaproteobacteria</taxon>
        <taxon>Alteromonadales</taxon>
        <taxon>Pseudoalteromonadaceae</taxon>
        <taxon>Pseudoalteromonas</taxon>
    </lineage>
</organism>
<reference evidence="1 2" key="1">
    <citation type="submission" date="2013-07" db="EMBL/GenBank/DDBJ databases">
        <title>Comparative Genomic and Metabolomic Analysis of Twelve Strains of Pseudoalteromonas luteoviolacea.</title>
        <authorList>
            <person name="Vynne N.G."/>
            <person name="Mansson M."/>
            <person name="Gram L."/>
        </authorList>
    </citation>
    <scope>NUCLEOTIDE SEQUENCE [LARGE SCALE GENOMIC DNA]</scope>
    <source>
        <strain evidence="1 2">NCIMB 1942</strain>
    </source>
</reference>
<dbReference type="PATRIC" id="fig|1365253.3.peg.3924"/>
<evidence type="ECO:0000313" key="2">
    <source>
        <dbReference type="Proteomes" id="UP000076587"/>
    </source>
</evidence>
<sequence length="68" mass="7718">MNQLKEQQPIITTEAYEQDDETVIQNEMFTHSLSTLDASIAWGILTTPQLLRLCPVLMTFQMSKSLSS</sequence>
<dbReference type="OrthoDB" id="6316089at2"/>
<protein>
    <submittedName>
        <fullName evidence="1">Uncharacterized protein</fullName>
    </submittedName>
</protein>
<accession>A0A166ZUM0</accession>
<evidence type="ECO:0000313" key="1">
    <source>
        <dbReference type="EMBL" id="KZN44682.1"/>
    </source>
</evidence>
<dbReference type="AlphaFoldDB" id="A0A166ZUM0"/>
<dbReference type="RefSeq" id="WP_063378328.1">
    <property type="nucleotide sequence ID" value="NZ_AUXT01000188.1"/>
</dbReference>
<comment type="caution">
    <text evidence="1">The sequence shown here is derived from an EMBL/GenBank/DDBJ whole genome shotgun (WGS) entry which is preliminary data.</text>
</comment>
<dbReference type="Proteomes" id="UP000076587">
    <property type="component" value="Unassembled WGS sequence"/>
</dbReference>
<name>A0A166ZUM0_9GAMM</name>